<feature type="domain" description="Transcription factor CBF/NF-Y/archaeal histone" evidence="4">
    <location>
        <begin position="113"/>
        <end position="174"/>
    </location>
</feature>
<keyword evidence="2" id="KW-0539">Nucleus</keyword>
<dbReference type="GO" id="GO:0006261">
    <property type="term" value="P:DNA-templated DNA replication"/>
    <property type="evidence" value="ECO:0007669"/>
    <property type="project" value="TreeGrafter"/>
</dbReference>
<dbReference type="CDD" id="cd22929">
    <property type="entry name" value="HFD_POLE4-like"/>
    <property type="match status" value="1"/>
</dbReference>
<dbReference type="InterPro" id="IPR003958">
    <property type="entry name" value="CBFA_NFYB_domain"/>
</dbReference>
<dbReference type="InterPro" id="IPR050568">
    <property type="entry name" value="Transcr_DNA_Rep_Reg"/>
</dbReference>
<evidence type="ECO:0000256" key="2">
    <source>
        <dbReference type="ARBA" id="ARBA00023242"/>
    </source>
</evidence>
<comment type="subcellular location">
    <subcellularLocation>
        <location evidence="1">Nucleus</location>
    </subcellularLocation>
</comment>
<evidence type="ECO:0000313" key="5">
    <source>
        <dbReference type="EMBL" id="KAE9538063.1"/>
    </source>
</evidence>
<evidence type="ECO:0000256" key="1">
    <source>
        <dbReference type="ARBA" id="ARBA00004123"/>
    </source>
</evidence>
<comment type="caution">
    <text evidence="5">The sequence shown here is derived from an EMBL/GenBank/DDBJ whole genome shotgun (WGS) entry which is preliminary data.</text>
</comment>
<dbReference type="GO" id="GO:0008622">
    <property type="term" value="C:epsilon DNA polymerase complex"/>
    <property type="evidence" value="ECO:0007669"/>
    <property type="project" value="TreeGrafter"/>
</dbReference>
<dbReference type="InterPro" id="IPR009072">
    <property type="entry name" value="Histone-fold"/>
</dbReference>
<evidence type="ECO:0000313" key="6">
    <source>
        <dbReference type="Proteomes" id="UP000475862"/>
    </source>
</evidence>
<dbReference type="Pfam" id="PF00808">
    <property type="entry name" value="CBFD_NFYB_HMF"/>
    <property type="match status" value="1"/>
</dbReference>
<dbReference type="EMBL" id="VYZN01000017">
    <property type="protein sequence ID" value="KAE9538063.1"/>
    <property type="molecule type" value="Genomic_DNA"/>
</dbReference>
<feature type="compositionally biased region" description="Basic and acidic residues" evidence="3">
    <location>
        <begin position="35"/>
        <end position="45"/>
    </location>
</feature>
<sequence length="190" mass="21178">MENDSPNLFDSEPISVNLAFPESTGDDNVLTEILEEIREDDRKPSVIENANQKTDSNVDEPPVDNIEYHTDDSDDENDLPADDLPVDADPDQSTELQKDNSPNTKTKDIHKGLPPGRVKLIMKMDPDVNIVSGDAVFLLTKATEQFVGLLAQHSHKVMVATNKKTLQKKHIDTVIEDSVPFEFLEGALDW</sequence>
<dbReference type="OrthoDB" id="636685at2759"/>
<dbReference type="PANTHER" id="PTHR10252">
    <property type="entry name" value="HISTONE-LIKE TRANSCRIPTION FACTOR CCAAT-RELATED"/>
    <property type="match status" value="1"/>
</dbReference>
<proteinExistence type="predicted"/>
<feature type="compositionally biased region" description="Polar residues" evidence="3">
    <location>
        <begin position="93"/>
        <end position="104"/>
    </location>
</feature>
<dbReference type="AlphaFoldDB" id="A0A6G0TT43"/>
<protein>
    <recommendedName>
        <fullName evidence="4">Transcription factor CBF/NF-Y/archaeal histone domain-containing protein</fullName>
    </recommendedName>
</protein>
<keyword evidence="6" id="KW-1185">Reference proteome</keyword>
<feature type="compositionally biased region" description="Acidic residues" evidence="3">
    <location>
        <begin position="72"/>
        <end position="92"/>
    </location>
</feature>
<dbReference type="SUPFAM" id="SSF47113">
    <property type="entry name" value="Histone-fold"/>
    <property type="match status" value="1"/>
</dbReference>
<evidence type="ECO:0000259" key="4">
    <source>
        <dbReference type="Pfam" id="PF00808"/>
    </source>
</evidence>
<dbReference type="GO" id="GO:0046982">
    <property type="term" value="F:protein heterodimerization activity"/>
    <property type="evidence" value="ECO:0007669"/>
    <property type="project" value="InterPro"/>
</dbReference>
<name>A0A6G0TT43_APHGL</name>
<accession>A0A6G0TT43</accession>
<dbReference type="Proteomes" id="UP000475862">
    <property type="component" value="Unassembled WGS sequence"/>
</dbReference>
<reference evidence="5 6" key="1">
    <citation type="submission" date="2019-08" db="EMBL/GenBank/DDBJ databases">
        <title>The genome of the soybean aphid Biotype 1, its phylome, world population structure and adaptation to the North American continent.</title>
        <authorList>
            <person name="Giordano R."/>
            <person name="Donthu R.K."/>
            <person name="Hernandez A.G."/>
            <person name="Wright C.L."/>
            <person name="Zimin A.V."/>
        </authorList>
    </citation>
    <scope>NUCLEOTIDE SEQUENCE [LARGE SCALE GENOMIC DNA]</scope>
    <source>
        <tissue evidence="5">Whole aphids</tissue>
    </source>
</reference>
<gene>
    <name evidence="5" type="ORF">AGLY_006035</name>
</gene>
<feature type="region of interest" description="Disordered" evidence="3">
    <location>
        <begin position="1"/>
        <end position="112"/>
    </location>
</feature>
<organism evidence="5 6">
    <name type="scientific">Aphis glycines</name>
    <name type="common">Soybean aphid</name>
    <dbReference type="NCBI Taxonomy" id="307491"/>
    <lineage>
        <taxon>Eukaryota</taxon>
        <taxon>Metazoa</taxon>
        <taxon>Ecdysozoa</taxon>
        <taxon>Arthropoda</taxon>
        <taxon>Hexapoda</taxon>
        <taxon>Insecta</taxon>
        <taxon>Pterygota</taxon>
        <taxon>Neoptera</taxon>
        <taxon>Paraneoptera</taxon>
        <taxon>Hemiptera</taxon>
        <taxon>Sternorrhyncha</taxon>
        <taxon>Aphidomorpha</taxon>
        <taxon>Aphidoidea</taxon>
        <taxon>Aphididae</taxon>
        <taxon>Aphidini</taxon>
        <taxon>Aphis</taxon>
        <taxon>Aphis</taxon>
    </lineage>
</organism>
<dbReference type="PANTHER" id="PTHR10252:SF79">
    <property type="entry name" value="DNA POLYMERASE EPSILON SUBUNIT 4"/>
    <property type="match status" value="1"/>
</dbReference>
<evidence type="ECO:0000256" key="3">
    <source>
        <dbReference type="SAM" id="MobiDB-lite"/>
    </source>
</evidence>
<dbReference type="Gene3D" id="1.10.20.10">
    <property type="entry name" value="Histone, subunit A"/>
    <property type="match status" value="1"/>
</dbReference>